<evidence type="ECO:0000313" key="1">
    <source>
        <dbReference type="EMBL" id="KAF2449105.1"/>
    </source>
</evidence>
<reference evidence="1" key="1">
    <citation type="journal article" date="2020" name="Stud. Mycol.">
        <title>101 Dothideomycetes genomes: a test case for predicting lifestyles and emergence of pathogens.</title>
        <authorList>
            <person name="Haridas S."/>
            <person name="Albert R."/>
            <person name="Binder M."/>
            <person name="Bloem J."/>
            <person name="Labutti K."/>
            <person name="Salamov A."/>
            <person name="Andreopoulos B."/>
            <person name="Baker S."/>
            <person name="Barry K."/>
            <person name="Bills G."/>
            <person name="Bluhm B."/>
            <person name="Cannon C."/>
            <person name="Castanera R."/>
            <person name="Culley D."/>
            <person name="Daum C."/>
            <person name="Ezra D."/>
            <person name="Gonzalez J."/>
            <person name="Henrissat B."/>
            <person name="Kuo A."/>
            <person name="Liang C."/>
            <person name="Lipzen A."/>
            <person name="Lutzoni F."/>
            <person name="Magnuson J."/>
            <person name="Mondo S."/>
            <person name="Nolan M."/>
            <person name="Ohm R."/>
            <person name="Pangilinan J."/>
            <person name="Park H.-J."/>
            <person name="Ramirez L."/>
            <person name="Alfaro M."/>
            <person name="Sun H."/>
            <person name="Tritt A."/>
            <person name="Yoshinaga Y."/>
            <person name="Zwiers L.-H."/>
            <person name="Turgeon B."/>
            <person name="Goodwin S."/>
            <person name="Spatafora J."/>
            <person name="Crous P."/>
            <person name="Grigoriev I."/>
        </authorList>
    </citation>
    <scope>NUCLEOTIDE SEQUENCE</scope>
    <source>
        <strain evidence="1">CBS 690.94</strain>
    </source>
</reference>
<dbReference type="EMBL" id="MU001494">
    <property type="protein sequence ID" value="KAF2449105.1"/>
    <property type="molecule type" value="Genomic_DNA"/>
</dbReference>
<sequence length="110" mass="12123">MMPEMSCAAWSDVCSSEVIPLSRAGASSWMVSTAHITLSLWRILHANAPATSIIDDWFILYGSPKFHLPLHYDESTQTKTSICPSFGEDETVMSDLRHHPCALAASRDAN</sequence>
<gene>
    <name evidence="1" type="ORF">P171DRAFT_186140</name>
</gene>
<comment type="caution">
    <text evidence="1">The sequence shown here is derived from an EMBL/GenBank/DDBJ whole genome shotgun (WGS) entry which is preliminary data.</text>
</comment>
<dbReference type="Proteomes" id="UP000799764">
    <property type="component" value="Unassembled WGS sequence"/>
</dbReference>
<accession>A0A9P4UGE2</accession>
<evidence type="ECO:0000313" key="2">
    <source>
        <dbReference type="Proteomes" id="UP000799764"/>
    </source>
</evidence>
<name>A0A9P4UGE2_9PLEO</name>
<dbReference type="AlphaFoldDB" id="A0A9P4UGE2"/>
<organism evidence="1 2">
    <name type="scientific">Karstenula rhodostoma CBS 690.94</name>
    <dbReference type="NCBI Taxonomy" id="1392251"/>
    <lineage>
        <taxon>Eukaryota</taxon>
        <taxon>Fungi</taxon>
        <taxon>Dikarya</taxon>
        <taxon>Ascomycota</taxon>
        <taxon>Pezizomycotina</taxon>
        <taxon>Dothideomycetes</taxon>
        <taxon>Pleosporomycetidae</taxon>
        <taxon>Pleosporales</taxon>
        <taxon>Massarineae</taxon>
        <taxon>Didymosphaeriaceae</taxon>
        <taxon>Karstenula</taxon>
    </lineage>
</organism>
<protein>
    <submittedName>
        <fullName evidence="1">Uncharacterized protein</fullName>
    </submittedName>
</protein>
<keyword evidence="2" id="KW-1185">Reference proteome</keyword>
<proteinExistence type="predicted"/>